<protein>
    <recommendedName>
        <fullName evidence="1">DUF6089 domain-containing protein</fullName>
    </recommendedName>
</protein>
<dbReference type="Pfam" id="PF19573">
    <property type="entry name" value="DUF6089"/>
    <property type="match status" value="2"/>
</dbReference>
<keyword evidence="3" id="KW-1185">Reference proteome</keyword>
<dbReference type="Proteomes" id="UP000290407">
    <property type="component" value="Unassembled WGS sequence"/>
</dbReference>
<name>A0A4Q2UF25_9BACT</name>
<accession>A0A4Q2UF25</accession>
<reference evidence="2 3" key="1">
    <citation type="submission" date="2019-01" db="EMBL/GenBank/DDBJ databases">
        <title>Spirosoma flava sp. nov., a propanil-degrading bacterium isolated from herbicide-contaminated soil.</title>
        <authorList>
            <person name="Zhang L."/>
            <person name="Jiang J.-D."/>
        </authorList>
    </citation>
    <scope>NUCLEOTIDE SEQUENCE [LARGE SCALE GENOMIC DNA]</scope>
    <source>
        <strain evidence="2 3">TY50</strain>
    </source>
</reference>
<organism evidence="2 3">
    <name type="scientific">Spirosoma sordidisoli</name>
    <dbReference type="NCBI Taxonomy" id="2502893"/>
    <lineage>
        <taxon>Bacteria</taxon>
        <taxon>Pseudomonadati</taxon>
        <taxon>Bacteroidota</taxon>
        <taxon>Cytophagia</taxon>
        <taxon>Cytophagales</taxon>
        <taxon>Cytophagaceae</taxon>
        <taxon>Spirosoma</taxon>
    </lineage>
</organism>
<sequence>MAQSGSTFKPYSTISAGAGTSTYLGELAASLPKALVTLPRYNLTVGYARQLTPKLAARASFTWARLVGDDYTYSLDNPATYAFAYVRNLHFRNDVKELALTGVYNLVPDGHTANRRAAYTPYVFAGIALLAHNPKALTPVDPYDPYTNPQRWVDLQPLGTAGQGQPDAKQLYPLLTASIPVGVGFRYKLNDQINLGFEIGVRYTLTDYLDDVANDDSYPDFSNLSELGILMSDRRQESNAARHYGNPDRYSILFDLMDTNQTPFETIQRTAPGESSGTDKYLLTTFSIQYIIPGRVRCPVPRKR</sequence>
<proteinExistence type="predicted"/>
<evidence type="ECO:0000313" key="2">
    <source>
        <dbReference type="EMBL" id="RYC67807.1"/>
    </source>
</evidence>
<evidence type="ECO:0000259" key="1">
    <source>
        <dbReference type="Pfam" id="PF19573"/>
    </source>
</evidence>
<feature type="domain" description="DUF6089" evidence="1">
    <location>
        <begin position="18"/>
        <end position="133"/>
    </location>
</feature>
<dbReference type="InterPro" id="IPR045743">
    <property type="entry name" value="DUF6089"/>
</dbReference>
<gene>
    <name evidence="2" type="ORF">EQG79_22580</name>
</gene>
<dbReference type="AlphaFoldDB" id="A0A4Q2UF25"/>
<comment type="caution">
    <text evidence="2">The sequence shown here is derived from an EMBL/GenBank/DDBJ whole genome shotgun (WGS) entry which is preliminary data.</text>
</comment>
<evidence type="ECO:0000313" key="3">
    <source>
        <dbReference type="Proteomes" id="UP000290407"/>
    </source>
</evidence>
<dbReference type="EMBL" id="SBLB01000007">
    <property type="protein sequence ID" value="RYC67807.1"/>
    <property type="molecule type" value="Genomic_DNA"/>
</dbReference>
<feature type="domain" description="DUF6089" evidence="1">
    <location>
        <begin position="177"/>
        <end position="218"/>
    </location>
</feature>